<name>A0A167GZ65_CALVF</name>
<sequence>MHRALSRRAYLLTRQLHTSAGRAATTALRTGAKAAAAPVVVRKGSLFDPEPAPAPPPEVILAEEAEPGLSAEEVEEVQARKDVEDKLVKTLGQKTVQNLLTMIPADLVKHLSEMCIYAGIDQLADCT</sequence>
<protein>
    <submittedName>
        <fullName evidence="1">Uncharacterized protein</fullName>
    </submittedName>
</protein>
<gene>
    <name evidence="1" type="ORF">CALVIDRAFT_542118</name>
</gene>
<reference evidence="1 2" key="1">
    <citation type="journal article" date="2016" name="Mol. Biol. Evol.">
        <title>Comparative Genomics of Early-Diverging Mushroom-Forming Fungi Provides Insights into the Origins of Lignocellulose Decay Capabilities.</title>
        <authorList>
            <person name="Nagy L.G."/>
            <person name="Riley R."/>
            <person name="Tritt A."/>
            <person name="Adam C."/>
            <person name="Daum C."/>
            <person name="Floudas D."/>
            <person name="Sun H."/>
            <person name="Yadav J.S."/>
            <person name="Pangilinan J."/>
            <person name="Larsson K.H."/>
            <person name="Matsuura K."/>
            <person name="Barry K."/>
            <person name="Labutti K."/>
            <person name="Kuo R."/>
            <person name="Ohm R.A."/>
            <person name="Bhattacharya S.S."/>
            <person name="Shirouzu T."/>
            <person name="Yoshinaga Y."/>
            <person name="Martin F.M."/>
            <person name="Grigoriev I.V."/>
            <person name="Hibbett D.S."/>
        </authorList>
    </citation>
    <scope>NUCLEOTIDE SEQUENCE [LARGE SCALE GENOMIC DNA]</scope>
    <source>
        <strain evidence="1 2">TUFC12733</strain>
    </source>
</reference>
<dbReference type="EMBL" id="KV417329">
    <property type="protein sequence ID" value="KZO91059.1"/>
    <property type="molecule type" value="Genomic_DNA"/>
</dbReference>
<keyword evidence="2" id="KW-1185">Reference proteome</keyword>
<accession>A0A167GZ65</accession>
<dbReference type="AlphaFoldDB" id="A0A167GZ65"/>
<evidence type="ECO:0000313" key="2">
    <source>
        <dbReference type="Proteomes" id="UP000076738"/>
    </source>
</evidence>
<dbReference type="Proteomes" id="UP000076738">
    <property type="component" value="Unassembled WGS sequence"/>
</dbReference>
<proteinExistence type="predicted"/>
<evidence type="ECO:0000313" key="1">
    <source>
        <dbReference type="EMBL" id="KZO91059.1"/>
    </source>
</evidence>
<organism evidence="1 2">
    <name type="scientific">Calocera viscosa (strain TUFC12733)</name>
    <dbReference type="NCBI Taxonomy" id="1330018"/>
    <lineage>
        <taxon>Eukaryota</taxon>
        <taxon>Fungi</taxon>
        <taxon>Dikarya</taxon>
        <taxon>Basidiomycota</taxon>
        <taxon>Agaricomycotina</taxon>
        <taxon>Dacrymycetes</taxon>
        <taxon>Dacrymycetales</taxon>
        <taxon>Dacrymycetaceae</taxon>
        <taxon>Calocera</taxon>
    </lineage>
</organism>